<sequence>MADSSPLLSQSNSETPRLEKHFPSLDDTIERCIGSFGWAQFLQAVLVSFAWFFDAQQTFISVFTDAEPAWHCTDSADELCNSVASPCGLPKSSAWVWDEPTRTSVISEWDIACAGPIVGGLPASSFFMGCLAGGLVLATLADSSLGRKNMLFLSCLVMSLAGVLTVFSPNIWVYSALRFVSGFGRATIGTCALVLSTEIVGRRWRSEVGIIGFFCFTLGFLSLPAMAYLNRGSSWRTLYLWTSLPAVCYSALIHFVARESPRWLFVRGRKEEAIETLKSIASANQSCLSFSFSEVLIEQETWNVDLYSAIKMLWEKKWAFWRLSGVMVVGFGIGMVYYGMPLGVGNLAFNLYLSVALNALSELPASLATFFLIGRLNRRSAVIVFTTVSGICSLTCVFVDGGWQIVMELVSFFSACTAFNVLLIYTLELFPTCVRNSALSMVRQALVFGGVFSPVLVAAGRKDGFLSYGVFGLVIGCCGLFAASLPETRGGTLCDTMDEQEHKVINTCNADYRV</sequence>
<feature type="transmembrane region" description="Helical" evidence="5">
    <location>
        <begin position="179"/>
        <end position="196"/>
    </location>
</feature>
<dbReference type="Gene3D" id="1.20.1250.20">
    <property type="entry name" value="MFS general substrate transporter like domains"/>
    <property type="match status" value="1"/>
</dbReference>
<feature type="transmembrane region" description="Helical" evidence="5">
    <location>
        <begin position="150"/>
        <end position="173"/>
    </location>
</feature>
<dbReference type="GO" id="GO:0022857">
    <property type="term" value="F:transmembrane transporter activity"/>
    <property type="evidence" value="ECO:0007669"/>
    <property type="project" value="InterPro"/>
</dbReference>
<feature type="transmembrane region" description="Helical" evidence="5">
    <location>
        <begin position="351"/>
        <end position="374"/>
    </location>
</feature>
<evidence type="ECO:0000313" key="8">
    <source>
        <dbReference type="Proteomes" id="UP000655225"/>
    </source>
</evidence>
<feature type="transmembrane region" description="Helical" evidence="5">
    <location>
        <begin position="465"/>
        <end position="483"/>
    </location>
</feature>
<keyword evidence="8" id="KW-1185">Reference proteome</keyword>
<feature type="transmembrane region" description="Helical" evidence="5">
    <location>
        <begin position="409"/>
        <end position="430"/>
    </location>
</feature>
<dbReference type="SUPFAM" id="SSF103473">
    <property type="entry name" value="MFS general substrate transporter"/>
    <property type="match status" value="1"/>
</dbReference>
<proteinExistence type="predicted"/>
<dbReference type="AlphaFoldDB" id="A0A834ZSC2"/>
<feature type="transmembrane region" description="Helical" evidence="5">
    <location>
        <begin position="238"/>
        <end position="257"/>
    </location>
</feature>
<protein>
    <recommendedName>
        <fullName evidence="6">Major facilitator superfamily (MFS) profile domain-containing protein</fullName>
    </recommendedName>
</protein>
<evidence type="ECO:0000256" key="2">
    <source>
        <dbReference type="ARBA" id="ARBA00022692"/>
    </source>
</evidence>
<keyword evidence="4 5" id="KW-0472">Membrane</keyword>
<dbReference type="OMA" id="WTSIPTI"/>
<name>A0A834ZSC2_TETSI</name>
<evidence type="ECO:0000256" key="3">
    <source>
        <dbReference type="ARBA" id="ARBA00022989"/>
    </source>
</evidence>
<feature type="transmembrane region" description="Helical" evidence="5">
    <location>
        <begin position="117"/>
        <end position="138"/>
    </location>
</feature>
<dbReference type="PANTHER" id="PTHR24064">
    <property type="entry name" value="SOLUTE CARRIER FAMILY 22 MEMBER"/>
    <property type="match status" value="1"/>
</dbReference>
<reference evidence="7 8" key="1">
    <citation type="submission" date="2020-04" db="EMBL/GenBank/DDBJ databases">
        <title>Plant Genome Project.</title>
        <authorList>
            <person name="Zhang R.-G."/>
        </authorList>
    </citation>
    <scope>NUCLEOTIDE SEQUENCE [LARGE SCALE GENOMIC DNA]</scope>
    <source>
        <strain evidence="7">YNK0</strain>
        <tissue evidence="7">Leaf</tissue>
    </source>
</reference>
<feature type="transmembrane region" description="Helical" evidence="5">
    <location>
        <begin position="442"/>
        <end position="459"/>
    </location>
</feature>
<comment type="caution">
    <text evidence="7">The sequence shown here is derived from an EMBL/GenBank/DDBJ whole genome shotgun (WGS) entry which is preliminary data.</text>
</comment>
<dbReference type="Pfam" id="PF07690">
    <property type="entry name" value="MFS_1"/>
    <property type="match status" value="1"/>
</dbReference>
<evidence type="ECO:0000256" key="4">
    <source>
        <dbReference type="ARBA" id="ARBA00023136"/>
    </source>
</evidence>
<evidence type="ECO:0000259" key="6">
    <source>
        <dbReference type="PROSITE" id="PS50850"/>
    </source>
</evidence>
<feature type="transmembrane region" description="Helical" evidence="5">
    <location>
        <begin position="381"/>
        <end position="403"/>
    </location>
</feature>
<dbReference type="InterPro" id="IPR036259">
    <property type="entry name" value="MFS_trans_sf"/>
</dbReference>
<evidence type="ECO:0000256" key="1">
    <source>
        <dbReference type="ARBA" id="ARBA00004141"/>
    </source>
</evidence>
<feature type="transmembrane region" description="Helical" evidence="5">
    <location>
        <begin position="208"/>
        <end position="226"/>
    </location>
</feature>
<dbReference type="InterPro" id="IPR011701">
    <property type="entry name" value="MFS"/>
</dbReference>
<evidence type="ECO:0000313" key="7">
    <source>
        <dbReference type="EMBL" id="KAF8408561.1"/>
    </source>
</evidence>
<keyword evidence="2 5" id="KW-0812">Transmembrane</keyword>
<dbReference type="PROSITE" id="PS50850">
    <property type="entry name" value="MFS"/>
    <property type="match status" value="1"/>
</dbReference>
<comment type="subcellular location">
    <subcellularLocation>
        <location evidence="1">Membrane</location>
        <topology evidence="1">Multi-pass membrane protein</topology>
    </subcellularLocation>
</comment>
<evidence type="ECO:0000256" key="5">
    <source>
        <dbReference type="SAM" id="Phobius"/>
    </source>
</evidence>
<organism evidence="7 8">
    <name type="scientific">Tetracentron sinense</name>
    <name type="common">Spur-leaf</name>
    <dbReference type="NCBI Taxonomy" id="13715"/>
    <lineage>
        <taxon>Eukaryota</taxon>
        <taxon>Viridiplantae</taxon>
        <taxon>Streptophyta</taxon>
        <taxon>Embryophyta</taxon>
        <taxon>Tracheophyta</taxon>
        <taxon>Spermatophyta</taxon>
        <taxon>Magnoliopsida</taxon>
        <taxon>Trochodendrales</taxon>
        <taxon>Trochodendraceae</taxon>
        <taxon>Tetracentron</taxon>
    </lineage>
</organism>
<keyword evidence="3 5" id="KW-1133">Transmembrane helix</keyword>
<gene>
    <name evidence="7" type="ORF">HHK36_004624</name>
</gene>
<accession>A0A834ZSC2</accession>
<feature type="domain" description="Major facilitator superfamily (MFS) profile" evidence="6">
    <location>
        <begin position="43"/>
        <end position="490"/>
    </location>
</feature>
<dbReference type="InterPro" id="IPR020846">
    <property type="entry name" value="MFS_dom"/>
</dbReference>
<feature type="transmembrane region" description="Helical" evidence="5">
    <location>
        <begin position="319"/>
        <end position="339"/>
    </location>
</feature>
<dbReference type="EMBL" id="JABCRI010000003">
    <property type="protein sequence ID" value="KAF8408561.1"/>
    <property type="molecule type" value="Genomic_DNA"/>
</dbReference>
<dbReference type="Proteomes" id="UP000655225">
    <property type="component" value="Unassembled WGS sequence"/>
</dbReference>
<dbReference type="GO" id="GO:0016020">
    <property type="term" value="C:membrane"/>
    <property type="evidence" value="ECO:0007669"/>
    <property type="project" value="UniProtKB-SubCell"/>
</dbReference>
<dbReference type="OrthoDB" id="5296287at2759"/>